<dbReference type="Proteomes" id="UP001492541">
    <property type="component" value="Chromosome"/>
</dbReference>
<dbReference type="GeneID" id="90449044"/>
<proteinExistence type="predicted"/>
<organism evidence="2 3">
    <name type="scientific">Geoglobus acetivorans</name>
    <dbReference type="NCBI Taxonomy" id="565033"/>
    <lineage>
        <taxon>Archaea</taxon>
        <taxon>Methanobacteriati</taxon>
        <taxon>Methanobacteriota</taxon>
        <taxon>Archaeoglobi</taxon>
        <taxon>Archaeoglobales</taxon>
        <taxon>Archaeoglobaceae</taxon>
        <taxon>Geoglobus</taxon>
    </lineage>
</organism>
<keyword evidence="1" id="KW-0812">Transmembrane</keyword>
<feature type="transmembrane region" description="Helical" evidence="1">
    <location>
        <begin position="33"/>
        <end position="50"/>
    </location>
</feature>
<gene>
    <name evidence="2" type="ORF">LPQ35_05120</name>
</gene>
<dbReference type="EMBL" id="CP087714">
    <property type="protein sequence ID" value="XAT64752.1"/>
    <property type="molecule type" value="Genomic_DNA"/>
</dbReference>
<accession>A0ABZ3H8M6</accession>
<keyword evidence="3" id="KW-1185">Reference proteome</keyword>
<keyword evidence="1" id="KW-0472">Membrane</keyword>
<keyword evidence="1" id="KW-1133">Transmembrane helix</keyword>
<sequence>MKRKIMLRLMASVTLAAIYALIAEVRGYGMLNAFASGTAAFIACYVMLMPKPSKEGDGQYKMGTLFSKPKIIEIVLFIGLTSMLLGLIV</sequence>
<protein>
    <submittedName>
        <fullName evidence="2">Uncharacterized protein</fullName>
    </submittedName>
</protein>
<evidence type="ECO:0000313" key="3">
    <source>
        <dbReference type="Proteomes" id="UP001492541"/>
    </source>
</evidence>
<name>A0ABZ3H8M6_GEOAI</name>
<reference evidence="2 3" key="1">
    <citation type="submission" date="2021-11" db="EMBL/GenBank/DDBJ databases">
        <title>Whole genome of Geoglobus acetivorans.</title>
        <authorList>
            <person name="Liu D."/>
        </authorList>
    </citation>
    <scope>NUCLEOTIDE SEQUENCE [LARGE SCALE GENOMIC DNA]</scope>
    <source>
        <strain evidence="2 3">SBH6</strain>
    </source>
</reference>
<evidence type="ECO:0000313" key="2">
    <source>
        <dbReference type="EMBL" id="XAT64752.1"/>
    </source>
</evidence>
<feature type="transmembrane region" description="Helical" evidence="1">
    <location>
        <begin position="71"/>
        <end position="88"/>
    </location>
</feature>
<evidence type="ECO:0000256" key="1">
    <source>
        <dbReference type="SAM" id="Phobius"/>
    </source>
</evidence>
<dbReference type="RefSeq" id="WP_193807614.1">
    <property type="nucleotide sequence ID" value="NZ_CP087714.1"/>
</dbReference>